<dbReference type="InterPro" id="IPR052035">
    <property type="entry name" value="ZnF_BED_domain_contain"/>
</dbReference>
<dbReference type="AlphaFoldDB" id="A0A6G0W0H4"/>
<keyword evidence="3 8" id="KW-0863">Zinc-finger</keyword>
<keyword evidence="2" id="KW-0479">Metal-binding</keyword>
<dbReference type="SMART" id="SM00614">
    <property type="entry name" value="ZnF_BED"/>
    <property type="match status" value="1"/>
</dbReference>
<dbReference type="Pfam" id="PF02892">
    <property type="entry name" value="zf-BED"/>
    <property type="match status" value="1"/>
</dbReference>
<dbReference type="InterPro" id="IPR036236">
    <property type="entry name" value="Znf_C2H2_sf"/>
</dbReference>
<evidence type="ECO:0000256" key="3">
    <source>
        <dbReference type="ARBA" id="ARBA00022771"/>
    </source>
</evidence>
<keyword evidence="4" id="KW-0862">Zinc</keyword>
<keyword evidence="11" id="KW-1185">Reference proteome</keyword>
<dbReference type="SUPFAM" id="SSF53098">
    <property type="entry name" value="Ribonuclease H-like"/>
    <property type="match status" value="1"/>
</dbReference>
<evidence type="ECO:0000256" key="7">
    <source>
        <dbReference type="ARBA" id="ARBA00023242"/>
    </source>
</evidence>
<dbReference type="InterPro" id="IPR003656">
    <property type="entry name" value="Znf_BED"/>
</dbReference>
<keyword evidence="6" id="KW-0804">Transcription</keyword>
<evidence type="ECO:0000256" key="6">
    <source>
        <dbReference type="ARBA" id="ARBA00023163"/>
    </source>
</evidence>
<reference evidence="10 11" key="1">
    <citation type="submission" date="2019-08" db="EMBL/GenBank/DDBJ databases">
        <title>Whole genome of Aphis craccivora.</title>
        <authorList>
            <person name="Voronova N.V."/>
            <person name="Shulinski R.S."/>
            <person name="Bandarenka Y.V."/>
            <person name="Zhorov D.G."/>
            <person name="Warner D."/>
        </authorList>
    </citation>
    <scope>NUCLEOTIDE SEQUENCE [LARGE SCALE GENOMIC DNA]</scope>
    <source>
        <strain evidence="10">180601</strain>
        <tissue evidence="10">Whole Body</tissue>
    </source>
</reference>
<gene>
    <name evidence="10" type="ORF">FWK35_00026952</name>
</gene>
<evidence type="ECO:0000259" key="9">
    <source>
        <dbReference type="PROSITE" id="PS50808"/>
    </source>
</evidence>
<name>A0A6G0W0H4_APHCR</name>
<dbReference type="GO" id="GO:0005634">
    <property type="term" value="C:nucleus"/>
    <property type="evidence" value="ECO:0007669"/>
    <property type="project" value="UniProtKB-SubCell"/>
</dbReference>
<evidence type="ECO:0000313" key="10">
    <source>
        <dbReference type="EMBL" id="KAF0717619.1"/>
    </source>
</evidence>
<keyword evidence="7" id="KW-0539">Nucleus</keyword>
<sequence length="408" mass="46447">MECMAPPKSNNWIHFKKLDHAYYAVCKDCGQNVAHSGNTSNLRKHLNKHNNTSKLTTNNLNRLESSVPATSSTHNRSPKTITFSLEDSEPEECVDCPLSKKKNTPSKQPIIEAFNRISSYSDIRWYRRPFTVIEGEGFKRLLHELVLSYKIPSVSTNKLKSRLSVFSYASLTFDAWTETMSEKSFLGVTVHFLDGISLKSYCLAIPELKERHSIAAVNKVFGKNKQTSCFAHTINLVATNTLGQTNITPLISKVREIVKWVKNSVINSDLLRKKQFEAGISEGNMNKLILDVPTRWNSVYYMVDRFIDMIKLISPLLLDNYSAPLILNAIEIDILRQLLGLLKPLEFVTRESSGENYITISKIIPMISCLTKQLAMIVPRFDVICEVKDTLHTELIKRFEKDRIDISN</sequence>
<keyword evidence="5" id="KW-0805">Transcription regulation</keyword>
<dbReference type="PANTHER" id="PTHR46481">
    <property type="entry name" value="ZINC FINGER BED DOMAIN-CONTAINING PROTEIN 4"/>
    <property type="match status" value="1"/>
</dbReference>
<dbReference type="GO" id="GO:0009791">
    <property type="term" value="P:post-embryonic development"/>
    <property type="evidence" value="ECO:0007669"/>
    <property type="project" value="UniProtKB-ARBA"/>
</dbReference>
<dbReference type="InterPro" id="IPR012337">
    <property type="entry name" value="RNaseH-like_sf"/>
</dbReference>
<protein>
    <submittedName>
        <fullName evidence="10">Zinc finger BED domain-containing protein 1-like</fullName>
    </submittedName>
</protein>
<evidence type="ECO:0000256" key="1">
    <source>
        <dbReference type="ARBA" id="ARBA00004123"/>
    </source>
</evidence>
<dbReference type="GO" id="GO:0008270">
    <property type="term" value="F:zinc ion binding"/>
    <property type="evidence" value="ECO:0007669"/>
    <property type="project" value="UniProtKB-KW"/>
</dbReference>
<organism evidence="10 11">
    <name type="scientific">Aphis craccivora</name>
    <name type="common">Cowpea aphid</name>
    <dbReference type="NCBI Taxonomy" id="307492"/>
    <lineage>
        <taxon>Eukaryota</taxon>
        <taxon>Metazoa</taxon>
        <taxon>Ecdysozoa</taxon>
        <taxon>Arthropoda</taxon>
        <taxon>Hexapoda</taxon>
        <taxon>Insecta</taxon>
        <taxon>Pterygota</taxon>
        <taxon>Neoptera</taxon>
        <taxon>Paraneoptera</taxon>
        <taxon>Hemiptera</taxon>
        <taxon>Sternorrhyncha</taxon>
        <taxon>Aphidomorpha</taxon>
        <taxon>Aphidoidea</taxon>
        <taxon>Aphididae</taxon>
        <taxon>Aphidini</taxon>
        <taxon>Aphis</taxon>
        <taxon>Aphis</taxon>
    </lineage>
</organism>
<feature type="non-terminal residue" evidence="10">
    <location>
        <position position="408"/>
    </location>
</feature>
<dbReference type="SUPFAM" id="SSF57667">
    <property type="entry name" value="beta-beta-alpha zinc fingers"/>
    <property type="match status" value="1"/>
</dbReference>
<dbReference type="GO" id="GO:0003677">
    <property type="term" value="F:DNA binding"/>
    <property type="evidence" value="ECO:0007669"/>
    <property type="project" value="InterPro"/>
</dbReference>
<evidence type="ECO:0000256" key="5">
    <source>
        <dbReference type="ARBA" id="ARBA00023015"/>
    </source>
</evidence>
<evidence type="ECO:0000256" key="8">
    <source>
        <dbReference type="PROSITE-ProRule" id="PRU00027"/>
    </source>
</evidence>
<feature type="domain" description="BED-type" evidence="9">
    <location>
        <begin position="6"/>
        <end position="56"/>
    </location>
</feature>
<accession>A0A6G0W0H4</accession>
<evidence type="ECO:0000256" key="2">
    <source>
        <dbReference type="ARBA" id="ARBA00022723"/>
    </source>
</evidence>
<comment type="caution">
    <text evidence="10">The sequence shown here is derived from an EMBL/GenBank/DDBJ whole genome shotgun (WGS) entry which is preliminary data.</text>
</comment>
<dbReference type="OrthoDB" id="6623431at2759"/>
<proteinExistence type="predicted"/>
<dbReference type="PANTHER" id="PTHR46481:SF10">
    <property type="entry name" value="ZINC FINGER BED DOMAIN-CONTAINING PROTEIN 39"/>
    <property type="match status" value="1"/>
</dbReference>
<comment type="subcellular location">
    <subcellularLocation>
        <location evidence="1">Nucleus</location>
    </subcellularLocation>
</comment>
<dbReference type="Proteomes" id="UP000478052">
    <property type="component" value="Unassembled WGS sequence"/>
</dbReference>
<dbReference type="EMBL" id="VUJU01009785">
    <property type="protein sequence ID" value="KAF0717619.1"/>
    <property type="molecule type" value="Genomic_DNA"/>
</dbReference>
<dbReference type="PROSITE" id="PS50808">
    <property type="entry name" value="ZF_BED"/>
    <property type="match status" value="1"/>
</dbReference>
<evidence type="ECO:0000313" key="11">
    <source>
        <dbReference type="Proteomes" id="UP000478052"/>
    </source>
</evidence>
<evidence type="ECO:0000256" key="4">
    <source>
        <dbReference type="ARBA" id="ARBA00022833"/>
    </source>
</evidence>